<organism evidence="1">
    <name type="scientific">Brassica campestris</name>
    <name type="common">Field mustard</name>
    <dbReference type="NCBI Taxonomy" id="3711"/>
    <lineage>
        <taxon>Eukaryota</taxon>
        <taxon>Viridiplantae</taxon>
        <taxon>Streptophyta</taxon>
        <taxon>Embryophyta</taxon>
        <taxon>Tracheophyta</taxon>
        <taxon>Spermatophyta</taxon>
        <taxon>Magnoliopsida</taxon>
        <taxon>eudicotyledons</taxon>
        <taxon>Gunneridae</taxon>
        <taxon>Pentapetalae</taxon>
        <taxon>rosids</taxon>
        <taxon>malvids</taxon>
        <taxon>Brassicales</taxon>
        <taxon>Brassicaceae</taxon>
        <taxon>Brassiceae</taxon>
        <taxon>Brassica</taxon>
    </lineage>
</organism>
<sequence>MVNFWSSVFVLPKAFYAKIDSLCAAFLWNNKTSSAAGARVAWKDLCRPKSEGGLGIRHLEDFQLVFRLKHVWNYFSNSGSLWASWLKKYAFRRGYWLTQDSTRFSPTVRSMIQLKPMINDFMRCLVKNGATSSFWFDTWTLLGPLISVLGENGPSMLRLRKSATVLDATREGSWRLPAARSPSAQTLQICVLCSTGIETHHHLFYECDYSSSIWLHYAQVILPDTPSDIHSAAALISRERLGPKASPVIKLILQSLSYLIWRERNARIFTAVSTPAVGLRQALDRLVRDRLISFPSTDLSPSLLQFFFACTRPP</sequence>
<accession>A0A3P6D7Q5</accession>
<evidence type="ECO:0008006" key="2">
    <source>
        <dbReference type="Google" id="ProtNLM"/>
    </source>
</evidence>
<dbReference type="PANTHER" id="PTHR33116:SF76">
    <property type="entry name" value="DUF4283 DOMAIN-CONTAINING PROTEIN"/>
    <property type="match status" value="1"/>
</dbReference>
<reference evidence="1" key="1">
    <citation type="submission" date="2018-11" db="EMBL/GenBank/DDBJ databases">
        <authorList>
            <consortium name="Genoscope - CEA"/>
            <person name="William W."/>
        </authorList>
    </citation>
    <scope>NUCLEOTIDE SEQUENCE</scope>
</reference>
<gene>
    <name evidence="1" type="ORF">BRAA10T44187Z</name>
</gene>
<dbReference type="PANTHER" id="PTHR33116">
    <property type="entry name" value="REVERSE TRANSCRIPTASE ZINC-BINDING DOMAIN-CONTAINING PROTEIN-RELATED-RELATED"/>
    <property type="match status" value="1"/>
</dbReference>
<name>A0A3P6D7Q5_BRACM</name>
<proteinExistence type="predicted"/>
<dbReference type="EMBL" id="LR031577">
    <property type="protein sequence ID" value="VDD19031.1"/>
    <property type="molecule type" value="Genomic_DNA"/>
</dbReference>
<dbReference type="AlphaFoldDB" id="A0A3P6D7Q5"/>
<protein>
    <recommendedName>
        <fullName evidence="2">Reverse transcriptase zinc-binding domain-containing protein</fullName>
    </recommendedName>
</protein>
<evidence type="ECO:0000313" key="1">
    <source>
        <dbReference type="EMBL" id="VDD19031.1"/>
    </source>
</evidence>